<dbReference type="GO" id="GO:0008443">
    <property type="term" value="F:phosphofructokinase activity"/>
    <property type="evidence" value="ECO:0007669"/>
    <property type="project" value="TreeGrafter"/>
</dbReference>
<comment type="similarity">
    <text evidence="1">Belongs to the carbohydrate kinase PfkB family.</text>
</comment>
<keyword evidence="9" id="KW-1185">Reference proteome</keyword>
<keyword evidence="5" id="KW-0067">ATP-binding</keyword>
<protein>
    <recommendedName>
        <fullName evidence="7">Carbohydrate kinase PfkB domain-containing protein</fullName>
    </recommendedName>
</protein>
<dbReference type="InterPro" id="IPR017583">
    <property type="entry name" value="Tagatose/fructose_Pkinase"/>
</dbReference>
<dbReference type="OrthoDB" id="9801219at2"/>
<gene>
    <name evidence="8" type="ORF">FOE78_10600</name>
</gene>
<feature type="domain" description="Carbohydrate kinase PfkB" evidence="7">
    <location>
        <begin position="43"/>
        <end position="321"/>
    </location>
</feature>
<dbReference type="AlphaFoldDB" id="A0A516Q5K6"/>
<name>A0A516Q5K6_9ACTN</name>
<organism evidence="8 9">
    <name type="scientific">Microlunatus elymi</name>
    <dbReference type="NCBI Taxonomy" id="2596828"/>
    <lineage>
        <taxon>Bacteria</taxon>
        <taxon>Bacillati</taxon>
        <taxon>Actinomycetota</taxon>
        <taxon>Actinomycetes</taxon>
        <taxon>Propionibacteriales</taxon>
        <taxon>Propionibacteriaceae</taxon>
        <taxon>Microlunatus</taxon>
    </lineage>
</organism>
<dbReference type="SUPFAM" id="SSF53613">
    <property type="entry name" value="Ribokinase-like"/>
    <property type="match status" value="1"/>
</dbReference>
<dbReference type="Gene3D" id="3.40.1190.20">
    <property type="match status" value="1"/>
</dbReference>
<evidence type="ECO:0000313" key="9">
    <source>
        <dbReference type="Proteomes" id="UP000319263"/>
    </source>
</evidence>
<evidence type="ECO:0000256" key="1">
    <source>
        <dbReference type="ARBA" id="ARBA00010688"/>
    </source>
</evidence>
<evidence type="ECO:0000256" key="3">
    <source>
        <dbReference type="ARBA" id="ARBA00022741"/>
    </source>
</evidence>
<dbReference type="KEGG" id="mik:FOE78_10600"/>
<evidence type="ECO:0000313" key="8">
    <source>
        <dbReference type="EMBL" id="QDP98727.1"/>
    </source>
</evidence>
<evidence type="ECO:0000259" key="7">
    <source>
        <dbReference type="Pfam" id="PF00294"/>
    </source>
</evidence>
<dbReference type="PANTHER" id="PTHR46566">
    <property type="entry name" value="1-PHOSPHOFRUCTOKINASE-RELATED"/>
    <property type="match status" value="1"/>
</dbReference>
<evidence type="ECO:0000256" key="2">
    <source>
        <dbReference type="ARBA" id="ARBA00022679"/>
    </source>
</evidence>
<keyword evidence="2 6" id="KW-0808">Transferase</keyword>
<evidence type="ECO:0000256" key="6">
    <source>
        <dbReference type="PIRNR" id="PIRNR000535"/>
    </source>
</evidence>
<keyword evidence="3" id="KW-0547">Nucleotide-binding</keyword>
<proteinExistence type="inferred from homology"/>
<accession>A0A516Q5K6</accession>
<sequence length="343" mass="35827">MRVLWLWPSKECPPAGIEVRPQNDHADRLGAVITVAALSPSLDITYVVDQLRLGEIHRPTEVHRVAGGKSLNLARAATAVGAPVQTIALLGGSTGDFLESELRREGIGVRRVDSPTETRTCVSIGSAAGHELTELYPYAPAIPDAAWQEFRRVFAEELSAADGWLAINGSVPDGPPADALAALTRLAIDAGLEVAIDSHGPALAGVLEARPQLIKVNRYEAAELLGRDPDRAEVAELAKIISARTGGSVIITDGRAGAVFCSVEAGTVRAELPADVSGHYPVGSGDSFLGGWLAATDRGADPADALRLATGCGAANALIPGPGLLDRRTARQIADRTVLSRLS</sequence>
<reference evidence="8 9" key="1">
    <citation type="submission" date="2019-07" db="EMBL/GenBank/DDBJ databases">
        <title>Microlunatus dokdonensis sp. nov. isolated from the rhizospheric soil of the wild plant Elymus tsukushiensis.</title>
        <authorList>
            <person name="Ghim S.-Y."/>
            <person name="Hwang Y.-J."/>
            <person name="Son J.-S."/>
            <person name="Shin J.-H."/>
        </authorList>
    </citation>
    <scope>NUCLEOTIDE SEQUENCE [LARGE SCALE GENOMIC DNA]</scope>
    <source>
        <strain evidence="8 9">KUDC0627</strain>
    </source>
</reference>
<dbReference type="PIRSF" id="PIRSF000535">
    <property type="entry name" value="1PFK/6PFK/LacC"/>
    <property type="match status" value="1"/>
</dbReference>
<evidence type="ECO:0000256" key="4">
    <source>
        <dbReference type="ARBA" id="ARBA00022777"/>
    </source>
</evidence>
<dbReference type="GO" id="GO:0005524">
    <property type="term" value="F:ATP binding"/>
    <property type="evidence" value="ECO:0007669"/>
    <property type="project" value="UniProtKB-KW"/>
</dbReference>
<dbReference type="PANTHER" id="PTHR46566:SF5">
    <property type="entry name" value="1-PHOSPHOFRUCTOKINASE"/>
    <property type="match status" value="1"/>
</dbReference>
<evidence type="ECO:0000256" key="5">
    <source>
        <dbReference type="ARBA" id="ARBA00022840"/>
    </source>
</evidence>
<dbReference type="InterPro" id="IPR029056">
    <property type="entry name" value="Ribokinase-like"/>
</dbReference>
<keyword evidence="4" id="KW-0418">Kinase</keyword>
<dbReference type="InterPro" id="IPR011611">
    <property type="entry name" value="PfkB_dom"/>
</dbReference>
<dbReference type="Pfam" id="PF00294">
    <property type="entry name" value="PfkB"/>
    <property type="match status" value="1"/>
</dbReference>
<dbReference type="GO" id="GO:0005829">
    <property type="term" value="C:cytosol"/>
    <property type="evidence" value="ECO:0007669"/>
    <property type="project" value="TreeGrafter"/>
</dbReference>
<dbReference type="Proteomes" id="UP000319263">
    <property type="component" value="Chromosome"/>
</dbReference>
<dbReference type="EMBL" id="CP041692">
    <property type="protein sequence ID" value="QDP98727.1"/>
    <property type="molecule type" value="Genomic_DNA"/>
</dbReference>